<sequence>MKDEKKLHFSTSEEREFRSLCDEFDRLQKQCQNDLTPLLPGHVTDDTLQELLFEELTDSTIDRGTDGGILGDDMQRLLRFATAVGLVTKSSSRVNDDLHELSHQLEACLITITSVMRRVFWKNDLTPPQPQDLSGLKRRLDELTRTFLNFLGEINKENTDSGKVKESSVDDVRNYVIVRTLGGVLLPFKRDLGHLMAG</sequence>
<gene>
    <name evidence="1" type="ORF">OS493_015109</name>
</gene>
<evidence type="ECO:0000313" key="1">
    <source>
        <dbReference type="EMBL" id="KAJ7385537.1"/>
    </source>
</evidence>
<keyword evidence="2" id="KW-1185">Reference proteome</keyword>
<dbReference type="AlphaFoldDB" id="A0A9W9ZPI8"/>
<organism evidence="1 2">
    <name type="scientific">Desmophyllum pertusum</name>
    <dbReference type="NCBI Taxonomy" id="174260"/>
    <lineage>
        <taxon>Eukaryota</taxon>
        <taxon>Metazoa</taxon>
        <taxon>Cnidaria</taxon>
        <taxon>Anthozoa</taxon>
        <taxon>Hexacorallia</taxon>
        <taxon>Scleractinia</taxon>
        <taxon>Caryophylliina</taxon>
        <taxon>Caryophylliidae</taxon>
        <taxon>Desmophyllum</taxon>
    </lineage>
</organism>
<protein>
    <submittedName>
        <fullName evidence="1">Uncharacterized protein</fullName>
    </submittedName>
</protein>
<accession>A0A9W9ZPI8</accession>
<reference evidence="1" key="1">
    <citation type="submission" date="2023-01" db="EMBL/GenBank/DDBJ databases">
        <title>Genome assembly of the deep-sea coral Lophelia pertusa.</title>
        <authorList>
            <person name="Herrera S."/>
            <person name="Cordes E."/>
        </authorList>
    </citation>
    <scope>NUCLEOTIDE SEQUENCE</scope>
    <source>
        <strain evidence="1">USNM1676648</strain>
        <tissue evidence="1">Polyp</tissue>
    </source>
</reference>
<proteinExistence type="predicted"/>
<name>A0A9W9ZPI8_9CNID</name>
<dbReference type="OrthoDB" id="6006560at2759"/>
<dbReference type="EMBL" id="MU825880">
    <property type="protein sequence ID" value="KAJ7385537.1"/>
    <property type="molecule type" value="Genomic_DNA"/>
</dbReference>
<dbReference type="Proteomes" id="UP001163046">
    <property type="component" value="Unassembled WGS sequence"/>
</dbReference>
<comment type="caution">
    <text evidence="1">The sequence shown here is derived from an EMBL/GenBank/DDBJ whole genome shotgun (WGS) entry which is preliminary data.</text>
</comment>
<evidence type="ECO:0000313" key="2">
    <source>
        <dbReference type="Proteomes" id="UP001163046"/>
    </source>
</evidence>